<feature type="domain" description="HTH cro/C1-type" evidence="1">
    <location>
        <begin position="11"/>
        <end position="63"/>
    </location>
</feature>
<evidence type="ECO:0000259" key="1">
    <source>
        <dbReference type="PROSITE" id="PS50943"/>
    </source>
</evidence>
<organism evidence="2 3">
    <name type="scientific">Vreelandella nanhaiensis</name>
    <dbReference type="NCBI Taxonomy" id="1258546"/>
    <lineage>
        <taxon>Bacteria</taxon>
        <taxon>Pseudomonadati</taxon>
        <taxon>Pseudomonadota</taxon>
        <taxon>Gammaproteobacteria</taxon>
        <taxon>Oceanospirillales</taxon>
        <taxon>Halomonadaceae</taxon>
        <taxon>Vreelandella</taxon>
    </lineage>
</organism>
<name>A0A3S0W948_9GAMM</name>
<dbReference type="InterPro" id="IPR001387">
    <property type="entry name" value="Cro/C1-type_HTH"/>
</dbReference>
<reference evidence="2 3" key="1">
    <citation type="submission" date="2018-12" db="EMBL/GenBank/DDBJ databases">
        <title>three novel Halomonas strain isolated from plants.</title>
        <authorList>
            <person name="Sun C."/>
        </authorList>
    </citation>
    <scope>NUCLEOTIDE SEQUENCE [LARGE SCALE GENOMIC DNA]</scope>
    <source>
        <strain evidence="2 3">JCM 18142</strain>
    </source>
</reference>
<dbReference type="EMBL" id="RZHF01000014">
    <property type="protein sequence ID" value="RUR31814.1"/>
    <property type="molecule type" value="Genomic_DNA"/>
</dbReference>
<dbReference type="SMART" id="SM00530">
    <property type="entry name" value="HTH_XRE"/>
    <property type="match status" value="1"/>
</dbReference>
<dbReference type="RefSeq" id="WP_126982097.1">
    <property type="nucleotide sequence ID" value="NZ_RZHF01000014.1"/>
</dbReference>
<dbReference type="Gene3D" id="1.10.260.40">
    <property type="entry name" value="lambda repressor-like DNA-binding domains"/>
    <property type="match status" value="1"/>
</dbReference>
<dbReference type="GO" id="GO:0003677">
    <property type="term" value="F:DNA binding"/>
    <property type="evidence" value="ECO:0007669"/>
    <property type="project" value="InterPro"/>
</dbReference>
<gene>
    <name evidence="2" type="ORF">ELY38_10225</name>
</gene>
<keyword evidence="3" id="KW-1185">Reference proteome</keyword>
<evidence type="ECO:0000313" key="2">
    <source>
        <dbReference type="EMBL" id="RUR31814.1"/>
    </source>
</evidence>
<evidence type="ECO:0000313" key="3">
    <source>
        <dbReference type="Proteomes" id="UP000287023"/>
    </source>
</evidence>
<dbReference type="OrthoDB" id="8527218at2"/>
<dbReference type="SUPFAM" id="SSF47413">
    <property type="entry name" value="lambda repressor-like DNA-binding domains"/>
    <property type="match status" value="1"/>
</dbReference>
<dbReference type="PROSITE" id="PS50943">
    <property type="entry name" value="HTH_CROC1"/>
    <property type="match status" value="1"/>
</dbReference>
<comment type="caution">
    <text evidence="2">The sequence shown here is derived from an EMBL/GenBank/DDBJ whole genome shotgun (WGS) entry which is preliminary data.</text>
</comment>
<dbReference type="Pfam" id="PF01381">
    <property type="entry name" value="HTH_3"/>
    <property type="match status" value="1"/>
</dbReference>
<dbReference type="Proteomes" id="UP000287023">
    <property type="component" value="Unassembled WGS sequence"/>
</dbReference>
<dbReference type="InterPro" id="IPR010982">
    <property type="entry name" value="Lambda_DNA-bd_dom_sf"/>
</dbReference>
<dbReference type="AlphaFoldDB" id="A0A3S0W948"/>
<protein>
    <submittedName>
        <fullName evidence="2">XRE family transcriptional regulator</fullName>
    </submittedName>
</protein>
<dbReference type="CDD" id="cd00093">
    <property type="entry name" value="HTH_XRE"/>
    <property type="match status" value="1"/>
</dbReference>
<proteinExistence type="predicted"/>
<accession>A0A3S0W948</accession>
<sequence>MELHMAFAKALRHQRREKKLSQEAFSSVSSRTYLSELERGLKNPTLEKIQELATTMGIHPLTLLTECYSLKDNLDIEEIFERITQELASMQNR</sequence>